<organism evidence="3">
    <name type="scientific">Dissoconium aciculare CBS 342.82</name>
    <dbReference type="NCBI Taxonomy" id="1314786"/>
    <lineage>
        <taxon>Eukaryota</taxon>
        <taxon>Fungi</taxon>
        <taxon>Dikarya</taxon>
        <taxon>Ascomycota</taxon>
        <taxon>Pezizomycotina</taxon>
        <taxon>Dothideomycetes</taxon>
        <taxon>Dothideomycetidae</taxon>
        <taxon>Mycosphaerellales</taxon>
        <taxon>Dissoconiaceae</taxon>
        <taxon>Dissoconium</taxon>
    </lineage>
</organism>
<reference evidence="3" key="1">
    <citation type="submission" date="2020-01" db="EMBL/GenBank/DDBJ databases">
        <authorList>
            <consortium name="DOE Joint Genome Institute"/>
            <person name="Haridas S."/>
            <person name="Albert R."/>
            <person name="Binder M."/>
            <person name="Bloem J."/>
            <person name="Labutti K."/>
            <person name="Salamov A."/>
            <person name="Andreopoulos B."/>
            <person name="Baker S.E."/>
            <person name="Barry K."/>
            <person name="Bills G."/>
            <person name="Bluhm B.H."/>
            <person name="Cannon C."/>
            <person name="Castanera R."/>
            <person name="Culley D.E."/>
            <person name="Daum C."/>
            <person name="Ezra D."/>
            <person name="Gonzalez J.B."/>
            <person name="Henrissat B."/>
            <person name="Kuo A."/>
            <person name="Liang C."/>
            <person name="Lipzen A."/>
            <person name="Lutzoni F."/>
            <person name="Magnuson J."/>
            <person name="Mondo S."/>
            <person name="Nolan M."/>
            <person name="Ohm R."/>
            <person name="Pangilinan J."/>
            <person name="Park H.-J."/>
            <person name="Ramirez L."/>
            <person name="Alfaro M."/>
            <person name="Sun H."/>
            <person name="Tritt A."/>
            <person name="Yoshinaga Y."/>
            <person name="Zwiers L.-H."/>
            <person name="Turgeon B.G."/>
            <person name="Goodwin S.B."/>
            <person name="Spatafora J.W."/>
            <person name="Crous P.W."/>
            <person name="Grigoriev I.V."/>
        </authorList>
    </citation>
    <scope>NUCLEOTIDE SEQUENCE</scope>
    <source>
        <strain evidence="3">CBS 342.82</strain>
    </source>
</reference>
<gene>
    <name evidence="3" type="ORF">K489DRAFT_380931</name>
</gene>
<reference evidence="3" key="2">
    <citation type="submission" date="2020-04" db="EMBL/GenBank/DDBJ databases">
        <authorList>
            <consortium name="NCBI Genome Project"/>
        </authorList>
    </citation>
    <scope>NUCLEOTIDE SEQUENCE</scope>
    <source>
        <strain evidence="3">CBS 342.82</strain>
    </source>
</reference>
<dbReference type="OrthoDB" id="4502478at2759"/>
<dbReference type="AlphaFoldDB" id="A0A6J3M2R1"/>
<dbReference type="GeneID" id="54362788"/>
<dbReference type="RefSeq" id="XP_033459224.1">
    <property type="nucleotide sequence ID" value="XM_033604988.1"/>
</dbReference>
<name>A0A6J3M2R1_9PEZI</name>
<evidence type="ECO:0000256" key="1">
    <source>
        <dbReference type="SAM" id="MobiDB-lite"/>
    </source>
</evidence>
<keyword evidence="2" id="KW-1185">Reference proteome</keyword>
<sequence>MPPLLPPLAQSESKKRFFERLMLDPDEPIHRKLYGLMKAEAVEGRSRIASSPEALIPSLRNDPKVEPPYSNAQISEAATQREILRIYERARPETRRYYELGRDTDRMNEDNWIIRWMLWHVNRYRDNRNHHKKKSRSPSTVRDSISPAAETVQPTSRPYWDPVRHS</sequence>
<dbReference type="Proteomes" id="UP000504637">
    <property type="component" value="Unplaced"/>
</dbReference>
<reference evidence="3" key="3">
    <citation type="submission" date="2025-08" db="UniProtKB">
        <authorList>
            <consortium name="RefSeq"/>
        </authorList>
    </citation>
    <scope>IDENTIFICATION</scope>
    <source>
        <strain evidence="3">CBS 342.82</strain>
    </source>
</reference>
<proteinExistence type="predicted"/>
<evidence type="ECO:0000313" key="2">
    <source>
        <dbReference type="Proteomes" id="UP000504637"/>
    </source>
</evidence>
<accession>A0A6J3M2R1</accession>
<feature type="region of interest" description="Disordered" evidence="1">
    <location>
        <begin position="128"/>
        <end position="166"/>
    </location>
</feature>
<protein>
    <submittedName>
        <fullName evidence="3">Uncharacterized protein</fullName>
    </submittedName>
</protein>
<evidence type="ECO:0000313" key="3">
    <source>
        <dbReference type="RefSeq" id="XP_033459224.1"/>
    </source>
</evidence>